<dbReference type="InterPro" id="IPR034193">
    <property type="entry name" value="PCSK9_ProteinaseK-like"/>
</dbReference>
<evidence type="ECO:0000313" key="12">
    <source>
        <dbReference type="Proteomes" id="UP000608024"/>
    </source>
</evidence>
<dbReference type="PROSITE" id="PS00138">
    <property type="entry name" value="SUBTILASE_SER"/>
    <property type="match status" value="1"/>
</dbReference>
<keyword evidence="4 5" id="KW-0720">Serine protease</keyword>
<name>A0A918ZAI9_9ACTN</name>
<dbReference type="InterPro" id="IPR000209">
    <property type="entry name" value="Peptidase_S8/S53_dom"/>
</dbReference>
<feature type="domain" description="Inhibitor I9" evidence="10">
    <location>
        <begin position="67"/>
        <end position="99"/>
    </location>
</feature>
<dbReference type="InterPro" id="IPR015500">
    <property type="entry name" value="Peptidase_S8_subtilisin-rel"/>
</dbReference>
<dbReference type="InterPro" id="IPR050131">
    <property type="entry name" value="Peptidase_S8_subtilisin-like"/>
</dbReference>
<evidence type="ECO:0000256" key="2">
    <source>
        <dbReference type="ARBA" id="ARBA00022670"/>
    </source>
</evidence>
<sequence length="398" mass="40498">MPVSPWYALTAVVAASVLAAPTAAAEQRTPAPVRETAEPVPGRYIVTLAAGVPSDRAAERWRLPVRETFHELLNGFSADLSPRQVRMVRRMPGVIAVEQVGVVSGPRDAVRAHHREPTESWGLDRIDQRALPLDGSFTPGGDGDGVTAYVMDSGIDLAHTAFGGRATGGFDAFNGDGADCYGHGTSVASLVGGDPYGVARKAKLVSVKVLDCENKGTSEGVLAGLEWIAKNAVKPSVVNSSLSSPKFATVDAAVDALAGRGVLTVAAGGNQDDDACTRSPAGATTALTVGNSTNEDKESETSNHGRCLSLYAPGNDVLAAKSGGGSATVSGTSFAAPYTAGAAVLALDAAPETAPAALKQQLVEAATPGVLTVGPGSPNRLLYVQPGSAPNPPATAVR</sequence>
<evidence type="ECO:0000256" key="3">
    <source>
        <dbReference type="ARBA" id="ARBA00022801"/>
    </source>
</evidence>
<dbReference type="Gene3D" id="3.40.50.200">
    <property type="entry name" value="Peptidase S8/S53 domain"/>
    <property type="match status" value="1"/>
</dbReference>
<dbReference type="Pfam" id="PF05922">
    <property type="entry name" value="Inhibitor_I9"/>
    <property type="match status" value="1"/>
</dbReference>
<dbReference type="FunFam" id="3.40.50.200:FF:000014">
    <property type="entry name" value="Proteinase K"/>
    <property type="match status" value="1"/>
</dbReference>
<evidence type="ECO:0000256" key="4">
    <source>
        <dbReference type="ARBA" id="ARBA00022825"/>
    </source>
</evidence>
<dbReference type="GO" id="GO:0004252">
    <property type="term" value="F:serine-type endopeptidase activity"/>
    <property type="evidence" value="ECO:0007669"/>
    <property type="project" value="UniProtKB-UniRule"/>
</dbReference>
<dbReference type="GO" id="GO:0005615">
    <property type="term" value="C:extracellular space"/>
    <property type="evidence" value="ECO:0007669"/>
    <property type="project" value="TreeGrafter"/>
</dbReference>
<dbReference type="Gene3D" id="3.30.70.80">
    <property type="entry name" value="Peptidase S8 propeptide/proteinase inhibitor I9"/>
    <property type="match status" value="1"/>
</dbReference>
<dbReference type="InterPro" id="IPR023827">
    <property type="entry name" value="Peptidase_S8_Asp-AS"/>
</dbReference>
<dbReference type="PANTHER" id="PTHR43806:SF11">
    <property type="entry name" value="CEREVISIN-RELATED"/>
    <property type="match status" value="1"/>
</dbReference>
<dbReference type="InterPro" id="IPR022398">
    <property type="entry name" value="Peptidase_S8_His-AS"/>
</dbReference>
<evidence type="ECO:0000256" key="1">
    <source>
        <dbReference type="ARBA" id="ARBA00011073"/>
    </source>
</evidence>
<keyword evidence="3 5" id="KW-0378">Hydrolase</keyword>
<evidence type="ECO:0000256" key="7">
    <source>
        <dbReference type="SAM" id="MobiDB-lite"/>
    </source>
</evidence>
<dbReference type="SUPFAM" id="SSF52743">
    <property type="entry name" value="Subtilisin-like"/>
    <property type="match status" value="1"/>
</dbReference>
<dbReference type="GO" id="GO:0006508">
    <property type="term" value="P:proteolysis"/>
    <property type="evidence" value="ECO:0007669"/>
    <property type="project" value="UniProtKB-KW"/>
</dbReference>
<dbReference type="PRINTS" id="PR00723">
    <property type="entry name" value="SUBTILISIN"/>
</dbReference>
<organism evidence="11 12">
    <name type="scientific">Streptomyces longispororuber</name>
    <dbReference type="NCBI Taxonomy" id="68230"/>
    <lineage>
        <taxon>Bacteria</taxon>
        <taxon>Bacillati</taxon>
        <taxon>Actinomycetota</taxon>
        <taxon>Actinomycetes</taxon>
        <taxon>Kitasatosporales</taxon>
        <taxon>Streptomycetaceae</taxon>
        <taxon>Streptomyces</taxon>
    </lineage>
</organism>
<reference evidence="11" key="1">
    <citation type="journal article" date="2014" name="Int. J. Syst. Evol. Microbiol.">
        <title>Complete genome sequence of Corynebacterium casei LMG S-19264T (=DSM 44701T), isolated from a smear-ripened cheese.</title>
        <authorList>
            <consortium name="US DOE Joint Genome Institute (JGI-PGF)"/>
            <person name="Walter F."/>
            <person name="Albersmeier A."/>
            <person name="Kalinowski J."/>
            <person name="Ruckert C."/>
        </authorList>
    </citation>
    <scope>NUCLEOTIDE SEQUENCE</scope>
    <source>
        <strain evidence="11">JCM 4784</strain>
    </source>
</reference>
<dbReference type="PANTHER" id="PTHR43806">
    <property type="entry name" value="PEPTIDASE S8"/>
    <property type="match status" value="1"/>
</dbReference>
<proteinExistence type="inferred from homology"/>
<dbReference type="SUPFAM" id="SSF54897">
    <property type="entry name" value="Protease propeptides/inhibitors"/>
    <property type="match status" value="1"/>
</dbReference>
<evidence type="ECO:0000313" key="11">
    <source>
        <dbReference type="EMBL" id="GHE40964.1"/>
    </source>
</evidence>
<evidence type="ECO:0000256" key="5">
    <source>
        <dbReference type="PROSITE-ProRule" id="PRU01240"/>
    </source>
</evidence>
<dbReference type="InterPro" id="IPR036852">
    <property type="entry name" value="Peptidase_S8/S53_dom_sf"/>
</dbReference>
<dbReference type="PROSITE" id="PS00136">
    <property type="entry name" value="SUBTILASE_ASP"/>
    <property type="match status" value="1"/>
</dbReference>
<dbReference type="PROSITE" id="PS00137">
    <property type="entry name" value="SUBTILASE_HIS"/>
    <property type="match status" value="1"/>
</dbReference>
<dbReference type="Pfam" id="PF00082">
    <property type="entry name" value="Peptidase_S8"/>
    <property type="match status" value="1"/>
</dbReference>
<dbReference type="AlphaFoldDB" id="A0A918ZAI9"/>
<comment type="caution">
    <text evidence="11">The sequence shown here is derived from an EMBL/GenBank/DDBJ whole genome shotgun (WGS) entry which is preliminary data.</text>
</comment>
<feature type="region of interest" description="Disordered" evidence="7">
    <location>
        <begin position="269"/>
        <end position="304"/>
    </location>
</feature>
<comment type="similarity">
    <text evidence="1 5 6">Belongs to the peptidase S8 family.</text>
</comment>
<evidence type="ECO:0008006" key="13">
    <source>
        <dbReference type="Google" id="ProtNLM"/>
    </source>
</evidence>
<dbReference type="RefSeq" id="WP_190134415.1">
    <property type="nucleotide sequence ID" value="NZ_BNBT01000007.1"/>
</dbReference>
<feature type="signal peptide" evidence="8">
    <location>
        <begin position="1"/>
        <end position="25"/>
    </location>
</feature>
<evidence type="ECO:0000259" key="10">
    <source>
        <dbReference type="Pfam" id="PF05922"/>
    </source>
</evidence>
<evidence type="ECO:0000256" key="6">
    <source>
        <dbReference type="RuleBase" id="RU003355"/>
    </source>
</evidence>
<feature type="active site" description="Charge relay system" evidence="5">
    <location>
        <position position="183"/>
    </location>
</feature>
<dbReference type="Proteomes" id="UP000608024">
    <property type="component" value="Unassembled WGS sequence"/>
</dbReference>
<feature type="compositionally biased region" description="Basic and acidic residues" evidence="7">
    <location>
        <begin position="294"/>
        <end position="303"/>
    </location>
</feature>
<keyword evidence="12" id="KW-1185">Reference proteome</keyword>
<evidence type="ECO:0000259" key="9">
    <source>
        <dbReference type="Pfam" id="PF00082"/>
    </source>
</evidence>
<dbReference type="CDD" id="cd04077">
    <property type="entry name" value="Peptidases_S8_PCSK9_ProteinaseK_like"/>
    <property type="match status" value="1"/>
</dbReference>
<gene>
    <name evidence="11" type="ORF">GCM10018785_08140</name>
</gene>
<feature type="domain" description="Peptidase S8/S53" evidence="9">
    <location>
        <begin position="143"/>
        <end position="369"/>
    </location>
</feature>
<keyword evidence="8" id="KW-0732">Signal</keyword>
<keyword evidence="2 5" id="KW-0645">Protease</keyword>
<evidence type="ECO:0000256" key="8">
    <source>
        <dbReference type="SAM" id="SignalP"/>
    </source>
</evidence>
<reference evidence="11" key="2">
    <citation type="submission" date="2020-09" db="EMBL/GenBank/DDBJ databases">
        <authorList>
            <person name="Sun Q."/>
            <person name="Ohkuma M."/>
        </authorList>
    </citation>
    <scope>NUCLEOTIDE SEQUENCE</scope>
    <source>
        <strain evidence="11">JCM 4784</strain>
    </source>
</reference>
<feature type="active site" description="Charge relay system" evidence="5">
    <location>
        <position position="152"/>
    </location>
</feature>
<protein>
    <recommendedName>
        <fullName evidence="13">S8 family peptidase</fullName>
    </recommendedName>
</protein>
<feature type="chain" id="PRO_5037575632" description="S8 family peptidase" evidence="8">
    <location>
        <begin position="26"/>
        <end position="398"/>
    </location>
</feature>
<accession>A0A918ZAI9</accession>
<dbReference type="EMBL" id="BNBT01000007">
    <property type="protein sequence ID" value="GHE40964.1"/>
    <property type="molecule type" value="Genomic_DNA"/>
</dbReference>
<dbReference type="InterPro" id="IPR010259">
    <property type="entry name" value="S8pro/Inhibitor_I9"/>
</dbReference>
<dbReference type="InterPro" id="IPR037045">
    <property type="entry name" value="S8pro/Inhibitor_I9_sf"/>
</dbReference>
<dbReference type="PROSITE" id="PS51892">
    <property type="entry name" value="SUBTILASE"/>
    <property type="match status" value="1"/>
</dbReference>
<dbReference type="InterPro" id="IPR023828">
    <property type="entry name" value="Peptidase_S8_Ser-AS"/>
</dbReference>
<feature type="active site" description="Charge relay system" evidence="5">
    <location>
        <position position="333"/>
    </location>
</feature>